<dbReference type="RefSeq" id="WP_083406748.1">
    <property type="nucleotide sequence ID" value="NZ_LT629971.1"/>
</dbReference>
<keyword evidence="2" id="KW-0732">Signal</keyword>
<feature type="region of interest" description="Disordered" evidence="1">
    <location>
        <begin position="27"/>
        <end position="56"/>
    </location>
</feature>
<feature type="compositionally biased region" description="Polar residues" evidence="1">
    <location>
        <begin position="40"/>
        <end position="50"/>
    </location>
</feature>
<dbReference type="AlphaFoldDB" id="A0A1H6JDY2"/>
<evidence type="ECO:0000313" key="3">
    <source>
        <dbReference type="EMBL" id="SEH57882.1"/>
    </source>
</evidence>
<feature type="chain" id="PRO_5039156968" description="DUF732 domain-containing protein" evidence="2">
    <location>
        <begin position="20"/>
        <end position="146"/>
    </location>
</feature>
<evidence type="ECO:0000313" key="4">
    <source>
        <dbReference type="Proteomes" id="UP000182915"/>
    </source>
</evidence>
<keyword evidence="4" id="KW-1185">Reference proteome</keyword>
<protein>
    <recommendedName>
        <fullName evidence="5">DUF732 domain-containing protein</fullName>
    </recommendedName>
</protein>
<sequence>MKTHVRVAAAALIVFGVSACQQTTEGSVAMTTEPGPPLTSAPSRQPSSPTLPGLPNIPIPDIRIPGLPGPNVPEVPPPPNAATMSCSEYNGLDTATKLAVLRVILTNQGAQPGQEAEMLAQIMADAMCQLMPAAEVNEVVIGIPGR</sequence>
<feature type="signal peptide" evidence="2">
    <location>
        <begin position="1"/>
        <end position="19"/>
    </location>
</feature>
<evidence type="ECO:0000256" key="1">
    <source>
        <dbReference type="SAM" id="MobiDB-lite"/>
    </source>
</evidence>
<proteinExistence type="predicted"/>
<dbReference type="Proteomes" id="UP000182915">
    <property type="component" value="Chromosome I"/>
</dbReference>
<dbReference type="EMBL" id="LT629971">
    <property type="protein sequence ID" value="SEH57882.1"/>
    <property type="molecule type" value="Genomic_DNA"/>
</dbReference>
<dbReference type="STRING" id="370526.SAMN04489835_1651"/>
<name>A0A1H6JDY2_MYCRU</name>
<evidence type="ECO:0008006" key="5">
    <source>
        <dbReference type="Google" id="ProtNLM"/>
    </source>
</evidence>
<organism evidence="3 4">
    <name type="scientific">Mycolicibacterium rutilum</name>
    <name type="common">Mycobacterium rutilum</name>
    <dbReference type="NCBI Taxonomy" id="370526"/>
    <lineage>
        <taxon>Bacteria</taxon>
        <taxon>Bacillati</taxon>
        <taxon>Actinomycetota</taxon>
        <taxon>Actinomycetes</taxon>
        <taxon>Mycobacteriales</taxon>
        <taxon>Mycobacteriaceae</taxon>
        <taxon>Mycolicibacterium</taxon>
    </lineage>
</organism>
<dbReference type="OrthoDB" id="4733675at2"/>
<reference evidence="4" key="1">
    <citation type="submission" date="2016-10" db="EMBL/GenBank/DDBJ databases">
        <authorList>
            <person name="Varghese N."/>
            <person name="Submissions S."/>
        </authorList>
    </citation>
    <scope>NUCLEOTIDE SEQUENCE [LARGE SCALE GENOMIC DNA]</scope>
    <source>
        <strain evidence="4">DSM 45405</strain>
    </source>
</reference>
<gene>
    <name evidence="3" type="ORF">SAMN04489835_1651</name>
</gene>
<accession>A0A1H6JDY2</accession>
<dbReference type="PROSITE" id="PS51257">
    <property type="entry name" value="PROKAR_LIPOPROTEIN"/>
    <property type="match status" value="1"/>
</dbReference>
<evidence type="ECO:0000256" key="2">
    <source>
        <dbReference type="SAM" id="SignalP"/>
    </source>
</evidence>